<organism evidence="4 5">
    <name type="scientific">Talaromyces proteolyticus</name>
    <dbReference type="NCBI Taxonomy" id="1131652"/>
    <lineage>
        <taxon>Eukaryota</taxon>
        <taxon>Fungi</taxon>
        <taxon>Dikarya</taxon>
        <taxon>Ascomycota</taxon>
        <taxon>Pezizomycotina</taxon>
        <taxon>Eurotiomycetes</taxon>
        <taxon>Eurotiomycetidae</taxon>
        <taxon>Eurotiales</taxon>
        <taxon>Trichocomaceae</taxon>
        <taxon>Talaromyces</taxon>
        <taxon>Talaromyces sect. Bacilispori</taxon>
    </lineage>
</organism>
<protein>
    <submittedName>
        <fullName evidence="4">Mitochondrial ATPase expression-domain-containing protein</fullName>
    </submittedName>
</protein>
<comment type="caution">
    <text evidence="4">The sequence shown here is derived from an EMBL/GenBank/DDBJ whole genome shotgun (WGS) entry which is preliminary data.</text>
</comment>
<dbReference type="AlphaFoldDB" id="A0AAD4KTF5"/>
<dbReference type="Pfam" id="PF13812">
    <property type="entry name" value="PPR_3"/>
    <property type="match status" value="1"/>
</dbReference>
<keyword evidence="2" id="KW-0809">Transit peptide</keyword>
<evidence type="ECO:0000313" key="4">
    <source>
        <dbReference type="EMBL" id="KAH8696191.1"/>
    </source>
</evidence>
<feature type="non-terminal residue" evidence="4">
    <location>
        <position position="1"/>
    </location>
</feature>
<comment type="subcellular location">
    <subcellularLocation>
        <location evidence="1">Mitochondrion</location>
    </subcellularLocation>
</comment>
<dbReference type="GO" id="GO:0005739">
    <property type="term" value="C:mitochondrion"/>
    <property type="evidence" value="ECO:0007669"/>
    <property type="project" value="UniProtKB-SubCell"/>
</dbReference>
<dbReference type="Pfam" id="PF12921">
    <property type="entry name" value="ATP13"/>
    <property type="match status" value="1"/>
</dbReference>
<dbReference type="GeneID" id="70240506"/>
<name>A0AAD4KTF5_9EURO</name>
<dbReference type="EMBL" id="JAJTJA010000007">
    <property type="protein sequence ID" value="KAH8696191.1"/>
    <property type="molecule type" value="Genomic_DNA"/>
</dbReference>
<dbReference type="InterPro" id="IPR024319">
    <property type="entry name" value="ATPase_expression_mit"/>
</dbReference>
<keyword evidence="5" id="KW-1185">Reference proteome</keyword>
<accession>A0AAD4KTF5</accession>
<gene>
    <name evidence="4" type="ORF">BGW36DRAFT_281708</name>
</gene>
<dbReference type="InterPro" id="IPR002885">
    <property type="entry name" value="PPR_rpt"/>
</dbReference>
<keyword evidence="3" id="KW-0496">Mitochondrion</keyword>
<evidence type="ECO:0000256" key="1">
    <source>
        <dbReference type="ARBA" id="ARBA00004173"/>
    </source>
</evidence>
<evidence type="ECO:0000256" key="2">
    <source>
        <dbReference type="ARBA" id="ARBA00022946"/>
    </source>
</evidence>
<dbReference type="RefSeq" id="XP_046071129.1">
    <property type="nucleotide sequence ID" value="XM_046210219.1"/>
</dbReference>
<reference evidence="4" key="1">
    <citation type="submission" date="2021-12" db="EMBL/GenBank/DDBJ databases">
        <title>Convergent genome expansion in fungi linked to evolution of root-endophyte symbiosis.</title>
        <authorList>
            <consortium name="DOE Joint Genome Institute"/>
            <person name="Ke Y.-H."/>
            <person name="Bonito G."/>
            <person name="Liao H.-L."/>
            <person name="Looney B."/>
            <person name="Rojas-Flechas A."/>
            <person name="Nash J."/>
            <person name="Hameed K."/>
            <person name="Schadt C."/>
            <person name="Martin F."/>
            <person name="Crous P.W."/>
            <person name="Miettinen O."/>
            <person name="Magnuson J.K."/>
            <person name="Labbe J."/>
            <person name="Jacobson D."/>
            <person name="Doktycz M.J."/>
            <person name="Veneault-Fourrey C."/>
            <person name="Kuo A."/>
            <person name="Mondo S."/>
            <person name="Calhoun S."/>
            <person name="Riley R."/>
            <person name="Ohm R."/>
            <person name="LaButti K."/>
            <person name="Andreopoulos B."/>
            <person name="Pangilinan J."/>
            <person name="Nolan M."/>
            <person name="Tritt A."/>
            <person name="Clum A."/>
            <person name="Lipzen A."/>
            <person name="Daum C."/>
            <person name="Barry K."/>
            <person name="Grigoriev I.V."/>
            <person name="Vilgalys R."/>
        </authorList>
    </citation>
    <scope>NUCLEOTIDE SEQUENCE</scope>
    <source>
        <strain evidence="4">PMI_201</strain>
    </source>
</reference>
<feature type="non-terminal residue" evidence="4">
    <location>
        <position position="531"/>
    </location>
</feature>
<evidence type="ECO:0000256" key="3">
    <source>
        <dbReference type="ARBA" id="ARBA00023128"/>
    </source>
</evidence>
<sequence>RERLSRILQGGQPDQILAAMSDLDNEPIIATMPDSVFVSALLLITPEHFLEPYKRILGRIHDHVLFSKGYQSFKEVLRQYFASLFAILYMRSRGDRHVGLVEYTHLLRCAASAADLSIALTIWKSLENKNLSPSLECYNSIMTTGLWDQVHTGKERYRLRVTPFYSNRRSTTDGRARGYRGFGTGSQSVRMQTLAILYQMRKANIDIDEATHINALIAHAKDGFVPGVRQVLEETWGIFPFHLDAGYENHPPVKPIPRSSPLYPTINLIWAVAHAFGINHDLPTALRTVEFISRTYDIKITDEVWLELFERAYVLAAKQFNKPDEALLGQISQDLVYGMGRNLQEVPSHSKMHLYRNLSRISYNNHNLEEFTSVLEDAHKHLVQTKKRRKHALQVLENCMEVSLTVDPHRASALREYEILRLEVLQQRTLIERIVRLGYSGHFLKEIPPAMWARKVLPEFLAQWRDFIPECFFAILHGGLGSIEFHGRTIYQHRNIRPHNYEPVRWSKCGEFIADDEEFEPIDDYLWSSIR</sequence>
<dbReference type="Proteomes" id="UP001201262">
    <property type="component" value="Unassembled WGS sequence"/>
</dbReference>
<evidence type="ECO:0000313" key="5">
    <source>
        <dbReference type="Proteomes" id="UP001201262"/>
    </source>
</evidence>
<proteinExistence type="predicted"/>